<comment type="cofactor">
    <cofactor evidence="1">
        <name>[4Fe-4S] cluster</name>
        <dbReference type="ChEBI" id="CHEBI:49883"/>
    </cofactor>
</comment>
<dbReference type="EMBL" id="BDGJ01000168">
    <property type="protein sequence ID" value="GAW93727.1"/>
    <property type="molecule type" value="Genomic_DNA"/>
</dbReference>
<dbReference type="GO" id="GO:0016491">
    <property type="term" value="F:oxidoreductase activity"/>
    <property type="evidence" value="ECO:0007669"/>
    <property type="project" value="InterPro"/>
</dbReference>
<dbReference type="AlphaFoldDB" id="A0A1Z5HWJ5"/>
<dbReference type="InterPro" id="IPR000385">
    <property type="entry name" value="MoaA_NifB_PqqE_Fe-S-bd_CS"/>
</dbReference>
<keyword evidence="5" id="KW-0408">Iron</keyword>
<evidence type="ECO:0000256" key="4">
    <source>
        <dbReference type="ARBA" id="ARBA00022723"/>
    </source>
</evidence>
<evidence type="ECO:0000259" key="7">
    <source>
        <dbReference type="PROSITE" id="PS51918"/>
    </source>
</evidence>
<sequence length="472" mass="54423">MDFYISVPEELERVNWQADLHYFEFDGIKILLDVPSGSVHIIDRITWDVLKALEREAAGEKSLPQLLDRYSWAQVREVLNELRCLKEEGLLFTRDPHLDYRPPDLGLKSLCLHVAHDCNLRCRYCFASTGPFGGGRELMPLETGQAALDFLLERSGSRKTCEVDFFGGEPLLNLPVVEKLVAYGRDKAGRMGKEIRFTLTTNGVLLDRKTENFLNRENIQLVMSVDGRPAVNDAMRPFADGRGSYDHVMPNILRVVASRNNENYYVRGTFTRYNLDFTEDIFHLADLGIKNISVEPVVAEPEADFAFQEEDLPRIKREYETLTRGLVERYAAGKPFNFFHFNIDLERGPCLPKRLTGCGAGYEYLAVTPSGEIYPCHQFVGRDQFRLGTVWQGIENRRLQEQFRQAHIYNKDECRRCWARFYCSGGCHANNYAFNRSLFKPYVVACEMQRKRLECAIYLKIYLALKGWKQAN</sequence>
<dbReference type="InterPro" id="IPR024025">
    <property type="entry name" value="SCIFF_rSAM_maturase"/>
</dbReference>
<dbReference type="SFLD" id="SFLDG01384">
    <property type="entry name" value="thioether_bond_formation_requi"/>
    <property type="match status" value="1"/>
</dbReference>
<gene>
    <name evidence="8" type="ORF">KKC1_28550</name>
</gene>
<comment type="caution">
    <text evidence="8">The sequence shown here is derived from an EMBL/GenBank/DDBJ whole genome shotgun (WGS) entry which is preliminary data.</text>
</comment>
<evidence type="ECO:0000256" key="5">
    <source>
        <dbReference type="ARBA" id="ARBA00023004"/>
    </source>
</evidence>
<accession>A0A1Z5HWJ5</accession>
<dbReference type="PROSITE" id="PS51918">
    <property type="entry name" value="RADICAL_SAM"/>
    <property type="match status" value="1"/>
</dbReference>
<dbReference type="PANTHER" id="PTHR43273:SF8">
    <property type="entry name" value="RADICAL SAM DOMAIN PROTEIN"/>
    <property type="match status" value="1"/>
</dbReference>
<dbReference type="InterPro" id="IPR058240">
    <property type="entry name" value="rSAM_sf"/>
</dbReference>
<dbReference type="PANTHER" id="PTHR43273">
    <property type="entry name" value="ANAEROBIC SULFATASE-MATURATING ENZYME HOMOLOG ASLB-RELATED"/>
    <property type="match status" value="1"/>
</dbReference>
<keyword evidence="6" id="KW-0411">Iron-sulfur</keyword>
<dbReference type="Pfam" id="PF04055">
    <property type="entry name" value="Radical_SAM"/>
    <property type="match status" value="1"/>
</dbReference>
<dbReference type="InterPro" id="IPR047602">
    <property type="entry name" value="SPASM_CteB-like"/>
</dbReference>
<dbReference type="CDD" id="cd01335">
    <property type="entry name" value="Radical_SAM"/>
    <property type="match status" value="1"/>
</dbReference>
<organism evidence="8 9">
    <name type="scientific">Calderihabitans maritimus</name>
    <dbReference type="NCBI Taxonomy" id="1246530"/>
    <lineage>
        <taxon>Bacteria</taxon>
        <taxon>Bacillati</taxon>
        <taxon>Bacillota</taxon>
        <taxon>Clostridia</taxon>
        <taxon>Neomoorellales</taxon>
        <taxon>Calderihabitantaceae</taxon>
        <taxon>Calderihabitans</taxon>
    </lineage>
</organism>
<protein>
    <submittedName>
        <fullName evidence="8">Radical SAM domain protein</fullName>
    </submittedName>
</protein>
<proteinExistence type="predicted"/>
<dbReference type="NCBIfam" id="TIGR03974">
    <property type="entry name" value="rSAM_six_Cys"/>
    <property type="match status" value="1"/>
</dbReference>
<dbReference type="InterPro" id="IPR013785">
    <property type="entry name" value="Aldolase_TIM"/>
</dbReference>
<dbReference type="SUPFAM" id="SSF102114">
    <property type="entry name" value="Radical SAM enzymes"/>
    <property type="match status" value="1"/>
</dbReference>
<evidence type="ECO:0000256" key="3">
    <source>
        <dbReference type="ARBA" id="ARBA00022691"/>
    </source>
</evidence>
<dbReference type="SFLD" id="SFLDS00029">
    <property type="entry name" value="Radical_SAM"/>
    <property type="match status" value="1"/>
</dbReference>
<dbReference type="NCBIfam" id="TIGR04085">
    <property type="entry name" value="rSAM_more_4Fe4S"/>
    <property type="match status" value="1"/>
</dbReference>
<feature type="domain" description="Radical SAM core" evidence="7">
    <location>
        <begin position="104"/>
        <end position="329"/>
    </location>
</feature>
<dbReference type="Proteomes" id="UP000197032">
    <property type="component" value="Unassembled WGS sequence"/>
</dbReference>
<dbReference type="Pfam" id="PF13186">
    <property type="entry name" value="SPASM"/>
    <property type="match status" value="1"/>
</dbReference>
<dbReference type="OrthoDB" id="9808591at2"/>
<keyword evidence="3" id="KW-0949">S-adenosyl-L-methionine</keyword>
<name>A0A1Z5HWJ5_9FIRM</name>
<dbReference type="PROSITE" id="PS01305">
    <property type="entry name" value="MOAA_NIFB_PQQE"/>
    <property type="match status" value="1"/>
</dbReference>
<dbReference type="CDD" id="cd21124">
    <property type="entry name" value="SPASM_CteB-like"/>
    <property type="match status" value="1"/>
</dbReference>
<dbReference type="GO" id="GO:0046872">
    <property type="term" value="F:metal ion binding"/>
    <property type="evidence" value="ECO:0007669"/>
    <property type="project" value="UniProtKB-KW"/>
</dbReference>
<reference evidence="9" key="1">
    <citation type="journal article" date="2017" name="Appl. Environ. Microbiol.">
        <title>Genomic analysis of Calderihabitans maritimus KKC1, a thermophilic hydrogenogenic carboxydotrophic bacterium isolated from marine sediment.</title>
        <authorList>
            <person name="Omae K."/>
            <person name="Yoneda Y."/>
            <person name="Fukuyama Y."/>
            <person name="Yoshida T."/>
            <person name="Sako Y."/>
        </authorList>
    </citation>
    <scope>NUCLEOTIDE SEQUENCE [LARGE SCALE GENOMIC DNA]</scope>
    <source>
        <strain evidence="9">KKC1</strain>
    </source>
</reference>
<evidence type="ECO:0000256" key="1">
    <source>
        <dbReference type="ARBA" id="ARBA00001966"/>
    </source>
</evidence>
<dbReference type="GO" id="GO:0051539">
    <property type="term" value="F:4 iron, 4 sulfur cluster binding"/>
    <property type="evidence" value="ECO:0007669"/>
    <property type="project" value="UniProtKB-KW"/>
</dbReference>
<keyword evidence="2" id="KW-0004">4Fe-4S</keyword>
<dbReference type="InterPro" id="IPR023885">
    <property type="entry name" value="4Fe4S-binding_SPASM_dom"/>
</dbReference>
<evidence type="ECO:0000256" key="6">
    <source>
        <dbReference type="ARBA" id="ARBA00023014"/>
    </source>
</evidence>
<evidence type="ECO:0000256" key="2">
    <source>
        <dbReference type="ARBA" id="ARBA00022485"/>
    </source>
</evidence>
<dbReference type="InterPro" id="IPR007197">
    <property type="entry name" value="rSAM"/>
</dbReference>
<evidence type="ECO:0000313" key="9">
    <source>
        <dbReference type="Proteomes" id="UP000197032"/>
    </source>
</evidence>
<keyword evidence="9" id="KW-1185">Reference proteome</keyword>
<dbReference type="Gene3D" id="3.20.20.70">
    <property type="entry name" value="Aldolase class I"/>
    <property type="match status" value="1"/>
</dbReference>
<evidence type="ECO:0000313" key="8">
    <source>
        <dbReference type="EMBL" id="GAW93727.1"/>
    </source>
</evidence>
<keyword evidence="4" id="KW-0479">Metal-binding</keyword>
<dbReference type="InterPro" id="IPR023867">
    <property type="entry name" value="Sulphatase_maturase_rSAM"/>
</dbReference>
<dbReference type="RefSeq" id="WP_088554924.1">
    <property type="nucleotide sequence ID" value="NZ_BDGJ01000168.1"/>
</dbReference>
<dbReference type="SFLD" id="SFLDG01067">
    <property type="entry name" value="SPASM/twitch_domain_containing"/>
    <property type="match status" value="1"/>
</dbReference>
<dbReference type="SFLD" id="SFLDG01386">
    <property type="entry name" value="main_SPASM_domain-containing"/>
    <property type="match status" value="1"/>
</dbReference>